<dbReference type="EMBL" id="CABIKO010000312">
    <property type="protein sequence ID" value="VVA33976.1"/>
    <property type="molecule type" value="Genomic_DNA"/>
</dbReference>
<proteinExistence type="predicted"/>
<accession>A0A5E4G2Q7</accession>
<dbReference type="Proteomes" id="UP000327085">
    <property type="component" value="Chromosome 2"/>
</dbReference>
<evidence type="ECO:0000313" key="1">
    <source>
        <dbReference type="EMBL" id="VVA33976.1"/>
    </source>
</evidence>
<dbReference type="AlphaFoldDB" id="A0A5E4G2Q7"/>
<evidence type="ECO:0000313" key="2">
    <source>
        <dbReference type="Proteomes" id="UP000327085"/>
    </source>
</evidence>
<gene>
    <name evidence="1" type="ORF">ALMOND_2B009119</name>
</gene>
<protein>
    <submittedName>
        <fullName evidence="1">Uncharacterized protein</fullName>
    </submittedName>
</protein>
<reference evidence="2" key="1">
    <citation type="journal article" date="2020" name="Plant J.">
        <title>Transposons played a major role in the diversification between the closely related almond and peach genomes: results from the almond genome sequence.</title>
        <authorList>
            <person name="Alioto T."/>
            <person name="Alexiou K.G."/>
            <person name="Bardil A."/>
            <person name="Barteri F."/>
            <person name="Castanera R."/>
            <person name="Cruz F."/>
            <person name="Dhingra A."/>
            <person name="Duval H."/>
            <person name="Fernandez I Marti A."/>
            <person name="Frias L."/>
            <person name="Galan B."/>
            <person name="Garcia J.L."/>
            <person name="Howad W."/>
            <person name="Gomez-Garrido J."/>
            <person name="Gut M."/>
            <person name="Julca I."/>
            <person name="Morata J."/>
            <person name="Puigdomenech P."/>
            <person name="Ribeca P."/>
            <person name="Rubio Cabetas M.J."/>
            <person name="Vlasova A."/>
            <person name="Wirthensohn M."/>
            <person name="Garcia-Mas J."/>
            <person name="Gabaldon T."/>
            <person name="Casacuberta J.M."/>
            <person name="Arus P."/>
        </authorList>
    </citation>
    <scope>NUCLEOTIDE SEQUENCE [LARGE SCALE GENOMIC DNA]</scope>
    <source>
        <strain evidence="2">cv. Texas</strain>
    </source>
</reference>
<name>A0A5E4G2Q7_PRUDU</name>
<organism evidence="1 2">
    <name type="scientific">Prunus dulcis</name>
    <name type="common">Almond</name>
    <name type="synonym">Amygdalus dulcis</name>
    <dbReference type="NCBI Taxonomy" id="3755"/>
    <lineage>
        <taxon>Eukaryota</taxon>
        <taxon>Viridiplantae</taxon>
        <taxon>Streptophyta</taxon>
        <taxon>Embryophyta</taxon>
        <taxon>Tracheophyta</taxon>
        <taxon>Spermatophyta</taxon>
        <taxon>Magnoliopsida</taxon>
        <taxon>eudicotyledons</taxon>
        <taxon>Gunneridae</taxon>
        <taxon>Pentapetalae</taxon>
        <taxon>rosids</taxon>
        <taxon>fabids</taxon>
        <taxon>Rosales</taxon>
        <taxon>Rosaceae</taxon>
        <taxon>Amygdaloideae</taxon>
        <taxon>Amygdaleae</taxon>
        <taxon>Prunus</taxon>
    </lineage>
</organism>
<sequence>MVSTKGFRLLSGGTYRVSGTAEKATVKNSCNMIMYQNSKLDLQDWILMETQMSLKGVED</sequence>
<dbReference type="Gramene" id="VVA33976">
    <property type="protein sequence ID" value="VVA33976"/>
    <property type="gene ID" value="Prudul26B009119"/>
</dbReference>
<dbReference type="InParanoid" id="A0A5E4G2Q7"/>